<keyword evidence="1" id="KW-0812">Transmembrane</keyword>
<evidence type="ECO:0000313" key="3">
    <source>
        <dbReference type="Proteomes" id="UP000323917"/>
    </source>
</evidence>
<keyword evidence="3" id="KW-1185">Reference proteome</keyword>
<feature type="transmembrane region" description="Helical" evidence="1">
    <location>
        <begin position="306"/>
        <end position="327"/>
    </location>
</feature>
<dbReference type="AlphaFoldDB" id="A0A5B9QFB1"/>
<evidence type="ECO:0000313" key="2">
    <source>
        <dbReference type="EMBL" id="QEG36579.1"/>
    </source>
</evidence>
<keyword evidence="1" id="KW-1133">Transmembrane helix</keyword>
<dbReference type="Pfam" id="PF13593">
    <property type="entry name" value="SBF_like"/>
    <property type="match status" value="1"/>
</dbReference>
<sequence>MRVDESLEKRKRIPDPVPDEGISALLKWIHIHFLWLLIGCYVFAAFLPEPGLVIRKLSWGNPYAGEITAPMLLLAVLLFCAAAVVRWEQVWQLLLRPGILIMGLVCIWLVPSLFVGMLGWVVPLLLGETATSGTLVGLALVAAMPVANSSVAWTQNSRGNVALGLGLIVLTILLSPLATPQVLKLMGLALSPQDTAHSEELVKRFTGTFFIVWVILPSLAGMLFNRIVGAELIERKRSWIRFVSALALLALNYTNASLALPGLFERPVWRAIFLAGGLAVALQLLGVASAWLLARMTSLDRESTTALVFAFSMKHTGLALVLAGEVLQQEPRVILLIVLATLLQHILAGFVDRYLTRHTTALS</sequence>
<dbReference type="OrthoDB" id="185500at2"/>
<dbReference type="Proteomes" id="UP000323917">
    <property type="component" value="Chromosome"/>
</dbReference>
<keyword evidence="1" id="KW-0472">Membrane</keyword>
<feature type="transmembrane region" description="Helical" evidence="1">
    <location>
        <begin position="333"/>
        <end position="351"/>
    </location>
</feature>
<feature type="transmembrane region" description="Helical" evidence="1">
    <location>
        <begin position="207"/>
        <end position="227"/>
    </location>
</feature>
<feature type="transmembrane region" description="Helical" evidence="1">
    <location>
        <begin position="161"/>
        <end position="178"/>
    </location>
</feature>
<feature type="transmembrane region" description="Helical" evidence="1">
    <location>
        <begin position="21"/>
        <end position="47"/>
    </location>
</feature>
<feature type="transmembrane region" description="Helical" evidence="1">
    <location>
        <begin position="272"/>
        <end position="294"/>
    </location>
</feature>
<dbReference type="EMBL" id="CP042913">
    <property type="protein sequence ID" value="QEG36579.1"/>
    <property type="molecule type" value="Genomic_DNA"/>
</dbReference>
<proteinExistence type="predicted"/>
<reference evidence="2 3" key="1">
    <citation type="submission" date="2019-08" db="EMBL/GenBank/DDBJ databases">
        <title>Deep-cultivation of Planctomycetes and their phenomic and genomic characterization uncovers novel biology.</title>
        <authorList>
            <person name="Wiegand S."/>
            <person name="Jogler M."/>
            <person name="Boedeker C."/>
            <person name="Pinto D."/>
            <person name="Vollmers J."/>
            <person name="Rivas-Marin E."/>
            <person name="Kohn T."/>
            <person name="Peeters S.H."/>
            <person name="Heuer A."/>
            <person name="Rast P."/>
            <person name="Oberbeckmann S."/>
            <person name="Bunk B."/>
            <person name="Jeske O."/>
            <person name="Meyerdierks A."/>
            <person name="Storesund J.E."/>
            <person name="Kallscheuer N."/>
            <person name="Luecker S."/>
            <person name="Lage O.M."/>
            <person name="Pohl T."/>
            <person name="Merkel B.J."/>
            <person name="Hornburger P."/>
            <person name="Mueller R.-W."/>
            <person name="Bruemmer F."/>
            <person name="Labrenz M."/>
            <person name="Spormann A.M."/>
            <person name="Op den Camp H."/>
            <person name="Overmann J."/>
            <person name="Amann R."/>
            <person name="Jetten M.S.M."/>
            <person name="Mascher T."/>
            <person name="Medema M.H."/>
            <person name="Devos D.P."/>
            <person name="Kaster A.-K."/>
            <person name="Ovreas L."/>
            <person name="Rohde M."/>
            <person name="Galperin M.Y."/>
            <person name="Jogler C."/>
        </authorList>
    </citation>
    <scope>NUCLEOTIDE SEQUENCE [LARGE SCALE GENOMIC DNA]</scope>
    <source>
        <strain evidence="2 3">Pr1d</strain>
    </source>
</reference>
<protein>
    <submittedName>
        <fullName evidence="2">Sodium Bile acid symporter family protein</fullName>
    </submittedName>
</protein>
<accession>A0A5B9QFB1</accession>
<organism evidence="2 3">
    <name type="scientific">Bythopirellula goksoeyrii</name>
    <dbReference type="NCBI Taxonomy" id="1400387"/>
    <lineage>
        <taxon>Bacteria</taxon>
        <taxon>Pseudomonadati</taxon>
        <taxon>Planctomycetota</taxon>
        <taxon>Planctomycetia</taxon>
        <taxon>Pirellulales</taxon>
        <taxon>Lacipirellulaceae</taxon>
        <taxon>Bythopirellula</taxon>
    </lineage>
</organism>
<evidence type="ECO:0000256" key="1">
    <source>
        <dbReference type="SAM" id="Phobius"/>
    </source>
</evidence>
<name>A0A5B9QFB1_9BACT</name>
<gene>
    <name evidence="2" type="ORF">Pr1d_38930</name>
</gene>
<dbReference type="KEGG" id="bgok:Pr1d_38930"/>
<dbReference type="Gene3D" id="1.20.1530.20">
    <property type="match status" value="1"/>
</dbReference>
<feature type="transmembrane region" description="Helical" evidence="1">
    <location>
        <begin position="67"/>
        <end position="87"/>
    </location>
</feature>
<feature type="transmembrane region" description="Helical" evidence="1">
    <location>
        <begin position="99"/>
        <end position="122"/>
    </location>
</feature>
<dbReference type="InterPro" id="IPR038770">
    <property type="entry name" value="Na+/solute_symporter_sf"/>
</dbReference>
<feature type="transmembrane region" description="Helical" evidence="1">
    <location>
        <begin position="134"/>
        <end position="154"/>
    </location>
</feature>
<dbReference type="InterPro" id="IPR016833">
    <property type="entry name" value="Put_Na-Bile_cotransptr"/>
</dbReference>
<feature type="transmembrane region" description="Helical" evidence="1">
    <location>
        <begin position="239"/>
        <end position="260"/>
    </location>
</feature>